<dbReference type="SUPFAM" id="SSF54975">
    <property type="entry name" value="Acylphosphatase/BLUF domain-like"/>
    <property type="match status" value="1"/>
</dbReference>
<dbReference type="PROSITE" id="PS50925">
    <property type="entry name" value="BLUF"/>
    <property type="match status" value="1"/>
</dbReference>
<dbReference type="EMBL" id="JABZMI010000033">
    <property type="protein sequence ID" value="MBF1164046.1"/>
    <property type="molecule type" value="Genomic_DNA"/>
</dbReference>
<accession>A0A930BRR1</accession>
<dbReference type="GO" id="GO:0071949">
    <property type="term" value="F:FAD binding"/>
    <property type="evidence" value="ECO:0007669"/>
    <property type="project" value="InterPro"/>
</dbReference>
<dbReference type="Proteomes" id="UP000718593">
    <property type="component" value="Unassembled WGS sequence"/>
</dbReference>
<name>A0A930BRR1_9RHOO</name>
<dbReference type="InterPro" id="IPR007024">
    <property type="entry name" value="BLUF_domain"/>
</dbReference>
<comment type="caution">
    <text evidence="2">The sequence shown here is derived from an EMBL/GenBank/DDBJ whole genome shotgun (WGS) entry which is preliminary data.</text>
</comment>
<evidence type="ECO:0000313" key="2">
    <source>
        <dbReference type="EMBL" id="MBF1164046.1"/>
    </source>
</evidence>
<sequence length="163" mass="18333">MIGDPSEYPADLENQGQRQVDHSVMLIQLIYVSSAKQELSDAELDKILESSSHHNAGQQVTGMLLYSFGNFMQVLEGPAEAVDAAYNRICADPRHHHIFLLSREEISERHFEKWHMGFHRVTRLDADAHPAFAPLFANGFNAEQLGAKAGQAMELLTLFRDNN</sequence>
<dbReference type="SMART" id="SM01034">
    <property type="entry name" value="BLUF"/>
    <property type="match status" value="1"/>
</dbReference>
<feature type="domain" description="BLUF" evidence="1">
    <location>
        <begin position="26"/>
        <end position="117"/>
    </location>
</feature>
<dbReference type="AlphaFoldDB" id="A0A930BRR1"/>
<dbReference type="GO" id="GO:0009882">
    <property type="term" value="F:blue light photoreceptor activity"/>
    <property type="evidence" value="ECO:0007669"/>
    <property type="project" value="InterPro"/>
</dbReference>
<evidence type="ECO:0000313" key="3">
    <source>
        <dbReference type="Proteomes" id="UP000718593"/>
    </source>
</evidence>
<evidence type="ECO:0000259" key="1">
    <source>
        <dbReference type="PROSITE" id="PS50925"/>
    </source>
</evidence>
<gene>
    <name evidence="2" type="ORF">HXL68_03290</name>
</gene>
<dbReference type="InterPro" id="IPR036046">
    <property type="entry name" value="Acylphosphatase-like_dom_sf"/>
</dbReference>
<reference evidence="2" key="1">
    <citation type="submission" date="2020-04" db="EMBL/GenBank/DDBJ databases">
        <title>Deep metagenomics examines the oral microbiome during advanced dental caries in children, revealing novel taxa and co-occurrences with host molecules.</title>
        <authorList>
            <person name="Baker J.L."/>
            <person name="Morton J.T."/>
            <person name="Dinis M."/>
            <person name="Alvarez R."/>
            <person name="Tran N.C."/>
            <person name="Knight R."/>
            <person name="Edlund A."/>
        </authorList>
    </citation>
    <scope>NUCLEOTIDE SEQUENCE</scope>
    <source>
        <strain evidence="2">JCVI_32_bin.24</strain>
    </source>
</reference>
<dbReference type="Gene3D" id="3.30.70.100">
    <property type="match status" value="1"/>
</dbReference>
<dbReference type="RefSeq" id="WP_051453230.1">
    <property type="nucleotide sequence ID" value="NZ_JARBJQ010000006.1"/>
</dbReference>
<dbReference type="Pfam" id="PF04940">
    <property type="entry name" value="BLUF"/>
    <property type="match status" value="1"/>
</dbReference>
<organism evidence="2 3">
    <name type="scientific">Dechloromonas agitata</name>
    <dbReference type="NCBI Taxonomy" id="73030"/>
    <lineage>
        <taxon>Bacteria</taxon>
        <taxon>Pseudomonadati</taxon>
        <taxon>Pseudomonadota</taxon>
        <taxon>Betaproteobacteria</taxon>
        <taxon>Rhodocyclales</taxon>
        <taxon>Azonexaceae</taxon>
        <taxon>Dechloromonas</taxon>
    </lineage>
</organism>
<protein>
    <submittedName>
        <fullName evidence="2">BLUF domain-containing protein</fullName>
    </submittedName>
</protein>
<proteinExistence type="predicted"/>